<dbReference type="InterPro" id="IPR042094">
    <property type="entry name" value="T2SS_GspF_sf"/>
</dbReference>
<dbReference type="Gene3D" id="1.20.81.30">
    <property type="entry name" value="Type II secretion system (T2SS), domain F"/>
    <property type="match status" value="2"/>
</dbReference>
<accession>A0A4Z1DSB7</accession>
<proteinExistence type="inferred from homology"/>
<feature type="domain" description="Type II secretion system protein GspF" evidence="8">
    <location>
        <begin position="211"/>
        <end position="331"/>
    </location>
</feature>
<dbReference type="Pfam" id="PF00482">
    <property type="entry name" value="T2SSF"/>
    <property type="match status" value="2"/>
</dbReference>
<evidence type="ECO:0000313" key="10">
    <source>
        <dbReference type="Proteomes" id="UP000297986"/>
    </source>
</evidence>
<protein>
    <submittedName>
        <fullName evidence="9">Type II secretion system F family protein</fullName>
    </submittedName>
</protein>
<keyword evidence="4 7" id="KW-0812">Transmembrane</keyword>
<dbReference type="InterPro" id="IPR003004">
    <property type="entry name" value="GspF/PilC"/>
</dbReference>
<evidence type="ECO:0000256" key="5">
    <source>
        <dbReference type="ARBA" id="ARBA00022989"/>
    </source>
</evidence>
<evidence type="ECO:0000256" key="2">
    <source>
        <dbReference type="ARBA" id="ARBA00005745"/>
    </source>
</evidence>
<feature type="domain" description="Type II secretion system protein GspF" evidence="8">
    <location>
        <begin position="28"/>
        <end position="143"/>
    </location>
</feature>
<dbReference type="EMBL" id="SRRP01000002">
    <property type="protein sequence ID" value="TGN91393.1"/>
    <property type="molecule type" value="Genomic_DNA"/>
</dbReference>
<feature type="transmembrane region" description="Helical" evidence="7">
    <location>
        <begin position="119"/>
        <end position="141"/>
    </location>
</feature>
<feature type="transmembrane region" description="Helical" evidence="7">
    <location>
        <begin position="311"/>
        <end position="333"/>
    </location>
</feature>
<evidence type="ECO:0000256" key="4">
    <source>
        <dbReference type="ARBA" id="ARBA00022692"/>
    </source>
</evidence>
<evidence type="ECO:0000256" key="6">
    <source>
        <dbReference type="ARBA" id="ARBA00023136"/>
    </source>
</evidence>
<sequence>MKLDISSWIRRKPKKLSIAKQSHVIELFHNLYCSGFHLSEIIDFLGRSQLVEPAFVEAMRTSLANGKSLSGILSDLGFSDQVTTQLALAELHGNVTLSLEKIRSYLENLTQVRKKLVEVATYPLLLLGFLVLIMLGLKNYLLPQLDSQNGATRFISVFPQYFLIGSFLFALIGCFLFIVGRRSRRLPLVSCLARLPLIRPFLQDYLTAYYAREWGNMIAQGLELSQVFPMMQAQRSQLFREIGRDLEMALANGRSFSEHIQTYSFFKNELTLMIEYGEAKSKLGSELEVFADKTWEGFFHRLNKAMNLVQPLVFIFVALMIVLLYAAMLLPIYENLEVHL</sequence>
<evidence type="ECO:0000256" key="1">
    <source>
        <dbReference type="ARBA" id="ARBA00004651"/>
    </source>
</evidence>
<keyword evidence="10" id="KW-1185">Reference proteome</keyword>
<reference evidence="9 10" key="1">
    <citation type="submission" date="2019-04" db="EMBL/GenBank/DDBJ databases">
        <title>Genome sequencing of Streptococcus rubneri DSM 26920(T).</title>
        <authorList>
            <person name="Kook J.-K."/>
            <person name="Park S.-N."/>
            <person name="Lim Y.K."/>
        </authorList>
    </citation>
    <scope>NUCLEOTIDE SEQUENCE [LARGE SCALE GENOMIC DNA]</scope>
    <source>
        <strain evidence="9 10">DSM 26920</strain>
    </source>
</reference>
<dbReference type="NCBIfam" id="NF041012">
    <property type="entry name" value="T4P_ComGB"/>
    <property type="match status" value="1"/>
</dbReference>
<comment type="similarity">
    <text evidence="2">Belongs to the GSP F family.</text>
</comment>
<evidence type="ECO:0000256" key="7">
    <source>
        <dbReference type="SAM" id="Phobius"/>
    </source>
</evidence>
<dbReference type="PANTHER" id="PTHR30012">
    <property type="entry name" value="GENERAL SECRETION PATHWAY PROTEIN"/>
    <property type="match status" value="1"/>
</dbReference>
<gene>
    <name evidence="9" type="ORF">E5S68_08390</name>
</gene>
<dbReference type="OrthoDB" id="2294348at2"/>
<dbReference type="RefSeq" id="WP_135783399.1">
    <property type="nucleotide sequence ID" value="NZ_MRXY01000006.1"/>
</dbReference>
<dbReference type="PANTHER" id="PTHR30012:SF0">
    <property type="entry name" value="TYPE II SECRETION SYSTEM PROTEIN F-RELATED"/>
    <property type="match status" value="1"/>
</dbReference>
<dbReference type="GO" id="GO:0005886">
    <property type="term" value="C:plasma membrane"/>
    <property type="evidence" value="ECO:0007669"/>
    <property type="project" value="UniProtKB-SubCell"/>
</dbReference>
<keyword evidence="5 7" id="KW-1133">Transmembrane helix</keyword>
<evidence type="ECO:0000256" key="3">
    <source>
        <dbReference type="ARBA" id="ARBA00022475"/>
    </source>
</evidence>
<evidence type="ECO:0000259" key="8">
    <source>
        <dbReference type="Pfam" id="PF00482"/>
    </source>
</evidence>
<organism evidence="9 10">
    <name type="scientific">Streptococcus rubneri</name>
    <dbReference type="NCBI Taxonomy" id="1234680"/>
    <lineage>
        <taxon>Bacteria</taxon>
        <taxon>Bacillati</taxon>
        <taxon>Bacillota</taxon>
        <taxon>Bacilli</taxon>
        <taxon>Lactobacillales</taxon>
        <taxon>Streptococcaceae</taxon>
        <taxon>Streptococcus</taxon>
    </lineage>
</organism>
<comment type="subcellular location">
    <subcellularLocation>
        <location evidence="1">Cell membrane</location>
        <topology evidence="1">Multi-pass membrane protein</topology>
    </subcellularLocation>
</comment>
<keyword evidence="6 7" id="KW-0472">Membrane</keyword>
<dbReference type="Proteomes" id="UP000297986">
    <property type="component" value="Unassembled WGS sequence"/>
</dbReference>
<dbReference type="PRINTS" id="PR00812">
    <property type="entry name" value="BCTERIALGSPF"/>
</dbReference>
<keyword evidence="3" id="KW-1003">Cell membrane</keyword>
<dbReference type="AlphaFoldDB" id="A0A4Z1DSB7"/>
<name>A0A4Z1DSB7_9STRE</name>
<dbReference type="InterPro" id="IPR047692">
    <property type="entry name" value="T4P_ComGB"/>
</dbReference>
<evidence type="ECO:0000313" key="9">
    <source>
        <dbReference type="EMBL" id="TGN91393.1"/>
    </source>
</evidence>
<feature type="transmembrane region" description="Helical" evidence="7">
    <location>
        <begin position="161"/>
        <end position="180"/>
    </location>
</feature>
<comment type="caution">
    <text evidence="9">The sequence shown here is derived from an EMBL/GenBank/DDBJ whole genome shotgun (WGS) entry which is preliminary data.</text>
</comment>
<dbReference type="InterPro" id="IPR018076">
    <property type="entry name" value="T2SS_GspF_dom"/>
</dbReference>